<dbReference type="Proteomes" id="UP001620408">
    <property type="component" value="Unassembled WGS sequence"/>
</dbReference>
<dbReference type="RefSeq" id="WP_379983549.1">
    <property type="nucleotide sequence ID" value="NZ_JADIKD010000012.1"/>
</dbReference>
<keyword evidence="1 2" id="KW-0443">Lipid metabolism</keyword>
<keyword evidence="2" id="KW-0378">Hydrolase</keyword>
<evidence type="ECO:0000256" key="1">
    <source>
        <dbReference type="ARBA" id="ARBA00023098"/>
    </source>
</evidence>
<dbReference type="PANTHER" id="PTHR24138:SF10">
    <property type="entry name" value="PHOSPHOLIPASE A2"/>
    <property type="match status" value="1"/>
</dbReference>
<evidence type="ECO:0000259" key="3">
    <source>
        <dbReference type="PROSITE" id="PS51635"/>
    </source>
</evidence>
<protein>
    <submittedName>
        <fullName evidence="4">Patatin-like phospholipase family protein</fullName>
    </submittedName>
</protein>
<keyword evidence="5" id="KW-1185">Reference proteome</keyword>
<dbReference type="SUPFAM" id="SSF52151">
    <property type="entry name" value="FabD/lysophospholipase-like"/>
    <property type="match status" value="1"/>
</dbReference>
<dbReference type="PANTHER" id="PTHR24138">
    <property type="entry name" value="INTRACELLLAR PHOSPHOLIPASE A FAMILY"/>
    <property type="match status" value="1"/>
</dbReference>
<reference evidence="4 5" key="1">
    <citation type="submission" date="2020-10" db="EMBL/GenBank/DDBJ databases">
        <title>Phylogeny of dyella-like bacteria.</title>
        <authorList>
            <person name="Fu J."/>
        </authorList>
    </citation>
    <scope>NUCLEOTIDE SEQUENCE [LARGE SCALE GENOMIC DNA]</scope>
    <source>
        <strain evidence="4 5">BB4</strain>
    </source>
</reference>
<dbReference type="InterPro" id="IPR047156">
    <property type="entry name" value="Teg/CotR/CapV-like"/>
</dbReference>
<evidence type="ECO:0000313" key="4">
    <source>
        <dbReference type="EMBL" id="MFK2918833.1"/>
    </source>
</evidence>
<feature type="short sequence motif" description="GXGXXG" evidence="2">
    <location>
        <begin position="10"/>
        <end position="15"/>
    </location>
</feature>
<evidence type="ECO:0000256" key="2">
    <source>
        <dbReference type="PROSITE-ProRule" id="PRU01161"/>
    </source>
</evidence>
<proteinExistence type="predicted"/>
<feature type="short sequence motif" description="DGA/G" evidence="2">
    <location>
        <begin position="198"/>
        <end position="200"/>
    </location>
</feature>
<sequence length="344" mass="36638">MAFKILSCDGGGIRGLITALLIQDLDQKFQIIAGADGFTGTSTGGLLALGLANGVPIAQIVDVYLKEGATVFTPNGWLLTQDEKQQVKEPEASSIEELGSGPGFFSCQYVNSGLKKIARTLVGDAPIASVKPFVAVNSARLWDEAGRRWVPCTISNGPSNIYRNISMTDAALATSAAPTYFPPHRVAGTGYDFGYFADGGVFANNPSMTAVTEVLYQKFVSSLADIRVLSLGTGDSPQGIPPAAVSDPLKWGVTHWLYPWSSGPGGVVPAMALLNLTMDATAELADIQAGEMLGANYRRGNVPLPKPYALDDWKNVDELVKATKAHMATPAWQGVCNWVKQNWQ</sequence>
<gene>
    <name evidence="4" type="ORF">ISS97_16295</name>
</gene>
<feature type="active site" description="Proton acceptor" evidence="2">
    <location>
        <position position="198"/>
    </location>
</feature>
<name>A0ABW8KAB7_9GAMM</name>
<feature type="short sequence motif" description="GXSXG" evidence="2">
    <location>
        <begin position="40"/>
        <end position="44"/>
    </location>
</feature>
<evidence type="ECO:0000313" key="5">
    <source>
        <dbReference type="Proteomes" id="UP001620408"/>
    </source>
</evidence>
<keyword evidence="2" id="KW-0442">Lipid degradation</keyword>
<dbReference type="Pfam" id="PF01734">
    <property type="entry name" value="Patatin"/>
    <property type="match status" value="1"/>
</dbReference>
<feature type="active site" description="Nucleophile" evidence="2">
    <location>
        <position position="42"/>
    </location>
</feature>
<dbReference type="EMBL" id="JADIKD010000012">
    <property type="protein sequence ID" value="MFK2918833.1"/>
    <property type="molecule type" value="Genomic_DNA"/>
</dbReference>
<accession>A0ABW8KAB7</accession>
<comment type="caution">
    <text evidence="4">The sequence shown here is derived from an EMBL/GenBank/DDBJ whole genome shotgun (WGS) entry which is preliminary data.</text>
</comment>
<dbReference type="InterPro" id="IPR002641">
    <property type="entry name" value="PNPLA_dom"/>
</dbReference>
<dbReference type="Gene3D" id="3.40.1090.10">
    <property type="entry name" value="Cytosolic phospholipase A2 catalytic domain"/>
    <property type="match status" value="1"/>
</dbReference>
<feature type="domain" description="PNPLA" evidence="3">
    <location>
        <begin position="6"/>
        <end position="211"/>
    </location>
</feature>
<dbReference type="PROSITE" id="PS51635">
    <property type="entry name" value="PNPLA"/>
    <property type="match status" value="1"/>
</dbReference>
<organism evidence="4 5">
    <name type="scientific">Dyella koreensis</name>
    <dbReference type="NCBI Taxonomy" id="311235"/>
    <lineage>
        <taxon>Bacteria</taxon>
        <taxon>Pseudomonadati</taxon>
        <taxon>Pseudomonadota</taxon>
        <taxon>Gammaproteobacteria</taxon>
        <taxon>Lysobacterales</taxon>
        <taxon>Rhodanobacteraceae</taxon>
        <taxon>Dyella</taxon>
    </lineage>
</organism>
<dbReference type="InterPro" id="IPR016035">
    <property type="entry name" value="Acyl_Trfase/lysoPLipase"/>
</dbReference>